<feature type="compositionally biased region" description="Basic and acidic residues" evidence="1">
    <location>
        <begin position="475"/>
        <end position="538"/>
    </location>
</feature>
<feature type="compositionally biased region" description="Polar residues" evidence="1">
    <location>
        <begin position="354"/>
        <end position="363"/>
    </location>
</feature>
<feature type="compositionally biased region" description="Acidic residues" evidence="1">
    <location>
        <begin position="554"/>
        <end position="565"/>
    </location>
</feature>
<feature type="compositionally biased region" description="Basic and acidic residues" evidence="1">
    <location>
        <begin position="695"/>
        <end position="707"/>
    </location>
</feature>
<feature type="region of interest" description="Disordered" evidence="1">
    <location>
        <begin position="53"/>
        <end position="72"/>
    </location>
</feature>
<gene>
    <name evidence="2" type="ORF">KHLLAP_LOCUS11872</name>
</gene>
<feature type="compositionally biased region" description="Basic and acidic residues" evidence="1">
    <location>
        <begin position="638"/>
        <end position="661"/>
    </location>
</feature>
<dbReference type="Proteomes" id="UP001295740">
    <property type="component" value="Unassembled WGS sequence"/>
</dbReference>
<feature type="compositionally biased region" description="Polar residues" evidence="1">
    <location>
        <begin position="723"/>
        <end position="741"/>
    </location>
</feature>
<feature type="compositionally biased region" description="Basic and acidic residues" evidence="1">
    <location>
        <begin position="1212"/>
        <end position="1233"/>
    </location>
</feature>
<proteinExistence type="predicted"/>
<feature type="compositionally biased region" description="Basic and acidic residues" evidence="1">
    <location>
        <begin position="162"/>
        <end position="193"/>
    </location>
</feature>
<feature type="compositionally biased region" description="Acidic residues" evidence="1">
    <location>
        <begin position="605"/>
        <end position="615"/>
    </location>
</feature>
<evidence type="ECO:0000256" key="1">
    <source>
        <dbReference type="SAM" id="MobiDB-lite"/>
    </source>
</evidence>
<reference evidence="2" key="1">
    <citation type="submission" date="2023-10" db="EMBL/GenBank/DDBJ databases">
        <authorList>
            <person name="Hackl T."/>
        </authorList>
    </citation>
    <scope>NUCLEOTIDE SEQUENCE</scope>
</reference>
<feature type="compositionally biased region" description="Acidic residues" evidence="1">
    <location>
        <begin position="662"/>
        <end position="674"/>
    </location>
</feature>
<feature type="compositionally biased region" description="Polar residues" evidence="1">
    <location>
        <begin position="1297"/>
        <end position="1313"/>
    </location>
</feature>
<feature type="region of interest" description="Disordered" evidence="1">
    <location>
        <begin position="89"/>
        <end position="1085"/>
    </location>
</feature>
<feature type="compositionally biased region" description="Polar residues" evidence="1">
    <location>
        <begin position="1329"/>
        <end position="1351"/>
    </location>
</feature>
<feature type="compositionally biased region" description="Basic and acidic residues" evidence="1">
    <location>
        <begin position="963"/>
        <end position="978"/>
    </location>
</feature>
<feature type="compositionally biased region" description="Polar residues" evidence="1">
    <location>
        <begin position="330"/>
        <end position="339"/>
    </location>
</feature>
<feature type="region of interest" description="Disordered" evidence="1">
    <location>
        <begin position="1"/>
        <end position="40"/>
    </location>
</feature>
<feature type="compositionally biased region" description="Basic and acidic residues" evidence="1">
    <location>
        <begin position="584"/>
        <end position="603"/>
    </location>
</feature>
<feature type="compositionally biased region" description="Low complexity" evidence="1">
    <location>
        <begin position="433"/>
        <end position="443"/>
    </location>
</feature>
<feature type="compositionally biased region" description="Acidic residues" evidence="1">
    <location>
        <begin position="297"/>
        <end position="306"/>
    </location>
</feature>
<feature type="compositionally biased region" description="Polar residues" evidence="1">
    <location>
        <begin position="222"/>
        <end position="264"/>
    </location>
</feature>
<feature type="compositionally biased region" description="Polar residues" evidence="1">
    <location>
        <begin position="761"/>
        <end position="807"/>
    </location>
</feature>
<feature type="compositionally biased region" description="Basic and acidic residues" evidence="1">
    <location>
        <begin position="742"/>
        <end position="757"/>
    </location>
</feature>
<feature type="compositionally biased region" description="Acidic residues" evidence="1">
    <location>
        <begin position="144"/>
        <end position="161"/>
    </location>
</feature>
<keyword evidence="3" id="KW-1185">Reference proteome</keyword>
<feature type="compositionally biased region" description="Low complexity" evidence="1">
    <location>
        <begin position="866"/>
        <end position="896"/>
    </location>
</feature>
<comment type="caution">
    <text evidence="2">The sequence shown here is derived from an EMBL/GenBank/DDBJ whole genome shotgun (WGS) entry which is preliminary data.</text>
</comment>
<feature type="compositionally biased region" description="Basic and acidic residues" evidence="1">
    <location>
        <begin position="89"/>
        <end position="143"/>
    </location>
</feature>
<name>A0AAI8YNI8_9PEZI</name>
<dbReference type="EMBL" id="CAUWAG010000018">
    <property type="protein sequence ID" value="CAJ2511404.1"/>
    <property type="molecule type" value="Genomic_DNA"/>
</dbReference>
<accession>A0AAI8YNI8</accession>
<feature type="compositionally biased region" description="Basic and acidic residues" evidence="1">
    <location>
        <begin position="809"/>
        <end position="825"/>
    </location>
</feature>
<organism evidence="2 3">
    <name type="scientific">Anthostomella pinea</name>
    <dbReference type="NCBI Taxonomy" id="933095"/>
    <lineage>
        <taxon>Eukaryota</taxon>
        <taxon>Fungi</taxon>
        <taxon>Dikarya</taxon>
        <taxon>Ascomycota</taxon>
        <taxon>Pezizomycotina</taxon>
        <taxon>Sordariomycetes</taxon>
        <taxon>Xylariomycetidae</taxon>
        <taxon>Xylariales</taxon>
        <taxon>Xylariaceae</taxon>
        <taxon>Anthostomella</taxon>
    </lineage>
</organism>
<feature type="compositionally biased region" description="Polar residues" evidence="1">
    <location>
        <begin position="1237"/>
        <end position="1254"/>
    </location>
</feature>
<evidence type="ECO:0000313" key="2">
    <source>
        <dbReference type="EMBL" id="CAJ2511404.1"/>
    </source>
</evidence>
<feature type="compositionally biased region" description="Acidic residues" evidence="1">
    <location>
        <begin position="395"/>
        <end position="406"/>
    </location>
</feature>
<feature type="region of interest" description="Disordered" evidence="1">
    <location>
        <begin position="1119"/>
        <end position="1382"/>
    </location>
</feature>
<feature type="compositionally biased region" description="Basic and acidic residues" evidence="1">
    <location>
        <begin position="9"/>
        <end position="24"/>
    </location>
</feature>
<feature type="compositionally biased region" description="Basic and acidic residues" evidence="1">
    <location>
        <begin position="943"/>
        <end position="952"/>
    </location>
</feature>
<sequence>MFGIFRSSANKEPKEPEEPKEAPHQEAPQQGSLAKMDVGSLVQQMQDTLSEINATVKGLSTEEQDARLDELDQKREQLLSDLRATFEKEKEELEAKHKAEVEDIAEKRRKEDEEREARRQKEDEELQEKASNEDREKEGKFEDDTSNVENDTDQQMEEIEEEARKVIESGKQKLQDLEEKRREINRQIDEQLKRPLPAIPTRRRARAATGASTKGSVKGHTPNASVPSTNEQASTPIKQDSSTVKENATSNVNGTSPDSSVKQEPSTEKGDEAVDADDSTPDTNTKQEPSTAKADDALDADDDTPDLDANQGSSTDKGDDALDVEDNTPDTDANQGTSTEKGDDTVDVEDNTPDTDANQGTSTEKGDDTVDADDNTADDNTADTNTEQVSPTEKGDDELDASDDTPEATKTLAEEATTHPAGEIGAQDDKGSQQDTSTQPSDSINGNAEAKDDNEGIPQDPSAQPSDGANGSAEPKGDSEQEDSKQEDSKPENSEQEITEREDSKQEDTEREDTKQDDSEQGDTKQDDSEQEDTKQDESEQDDSEQEDTKQDESEQDDSEQEDAEQTQSKKSSDSQKKPATKVTGDKSSAKAQDDPSGEKSTDEGSTDDEPATDDQGERAVGGGDDNIREKEDDEESREQGLSRSDLEGTPQEGKDRAHEEPDVEAPDVEEPDVEKERHETEPEQDNATKPTYEQPEHTNQEDKPAEDPTATAAPASDKDKSTSQPPTNIETDVDPSATTKLNDEKPSSSEEPRTPIEKQLPSSANEGPSQTPSAGHNQELQAAQQPSEALASESSGVTEAGQSQDEQGGDHLVPESDMTGDRAALDQPDPATTDVEGKQPASDDLITASDYQGTPLEQSSEKPSEQPSEQLSEQPSEQPAEQPAEQPTEEPTSTERGVDRTSQSSPPAEEPSLRTDAHASPTGMPPMKQSEATASHGSSGPDHSHTPKDADTGVASNEESSTDERREEQESTREHTPHATPSEQRQPGHPNEPDNQMDREQAAIPSSSKRQNRLMRGVSVTSAMLAHPPGHPVLPRGDSDILAPPSPLKGDLVFGFPSGSTLDPTPKPQTRPAQQAGDYFKFGDFLPAGQQALKETHSPLPVENETVHGEDDLFEIASTSTTPGVSQAGEEPNLGMYQPTDTDEVPPQAMAEDTPSHDAVGPKTPDATVRFRSWGSEVDEEEARSATPRGQVNEREDTSTQATPRPTAEPNADHSRVAEGDAEYKPQAHDDPGSTPKLSQAQKASLASGSSPVRLTFRKHRPRLTNVGWAPQPPSRDQPVTSPKHKHDGGKMLYSQALNKSGGNQSQAVPRTQANAVPQPNPNPEQGAASSGQGALQQVNMGRLRSNTIAPGSAASVGVKPQAGDHRRSSSNPGAWWRKDDAEDIDVQSAWFQGASKNRRCV</sequence>
<feature type="compositionally biased region" description="Polar residues" evidence="1">
    <location>
        <begin position="281"/>
        <end position="290"/>
    </location>
</feature>
<feature type="compositionally biased region" description="Acidic residues" evidence="1">
    <location>
        <begin position="369"/>
        <end position="381"/>
    </location>
</feature>
<protein>
    <submittedName>
        <fullName evidence="2">Uu.00g070290.m01.CDS01</fullName>
    </submittedName>
</protein>
<evidence type="ECO:0000313" key="3">
    <source>
        <dbReference type="Proteomes" id="UP001295740"/>
    </source>
</evidence>